<evidence type="ECO:0000256" key="8">
    <source>
        <dbReference type="PROSITE-ProRule" id="PRU00175"/>
    </source>
</evidence>
<dbReference type="PROSITE" id="PS51184">
    <property type="entry name" value="JMJC"/>
    <property type="match status" value="1"/>
</dbReference>
<dbReference type="InterPro" id="IPR013083">
    <property type="entry name" value="Znf_RING/FYVE/PHD"/>
</dbReference>
<feature type="region of interest" description="Disordered" evidence="9">
    <location>
        <begin position="739"/>
        <end position="856"/>
    </location>
</feature>
<keyword evidence="13" id="KW-1185">Reference proteome</keyword>
<feature type="compositionally biased region" description="Basic and acidic residues" evidence="9">
    <location>
        <begin position="937"/>
        <end position="946"/>
    </location>
</feature>
<feature type="compositionally biased region" description="Basic and acidic residues" evidence="9">
    <location>
        <begin position="883"/>
        <end position="897"/>
    </location>
</feature>
<dbReference type="SUPFAM" id="SSF51197">
    <property type="entry name" value="Clavaminate synthase-like"/>
    <property type="match status" value="1"/>
</dbReference>
<evidence type="ECO:0000313" key="12">
    <source>
        <dbReference type="EMBL" id="KAF9581848.1"/>
    </source>
</evidence>
<evidence type="ECO:0008006" key="14">
    <source>
        <dbReference type="Google" id="ProtNLM"/>
    </source>
</evidence>
<evidence type="ECO:0000259" key="11">
    <source>
        <dbReference type="PROSITE" id="PS51184"/>
    </source>
</evidence>
<dbReference type="InterPro" id="IPR001841">
    <property type="entry name" value="Znf_RING"/>
</dbReference>
<keyword evidence="6" id="KW-0804">Transcription</keyword>
<feature type="region of interest" description="Disordered" evidence="9">
    <location>
        <begin position="1014"/>
        <end position="1094"/>
    </location>
</feature>
<name>A0A9P6FUH7_9FUNG</name>
<dbReference type="InterPro" id="IPR003347">
    <property type="entry name" value="JmjC_dom"/>
</dbReference>
<feature type="compositionally biased region" description="Basic and acidic residues" evidence="9">
    <location>
        <begin position="605"/>
        <end position="637"/>
    </location>
</feature>
<evidence type="ECO:0000256" key="4">
    <source>
        <dbReference type="ARBA" id="ARBA00022833"/>
    </source>
</evidence>
<dbReference type="Gene3D" id="3.30.40.10">
    <property type="entry name" value="Zinc/RING finger domain, C3HC4 (zinc finger)"/>
    <property type="match status" value="1"/>
</dbReference>
<keyword evidence="7" id="KW-0539">Nucleus</keyword>
<dbReference type="GO" id="GO:0005634">
    <property type="term" value="C:nucleus"/>
    <property type="evidence" value="ECO:0007669"/>
    <property type="project" value="UniProtKB-SubCell"/>
</dbReference>
<feature type="compositionally biased region" description="Low complexity" evidence="9">
    <location>
        <begin position="787"/>
        <end position="804"/>
    </location>
</feature>
<organism evidence="12 13">
    <name type="scientific">Lunasporangiospora selenospora</name>
    <dbReference type="NCBI Taxonomy" id="979761"/>
    <lineage>
        <taxon>Eukaryota</taxon>
        <taxon>Fungi</taxon>
        <taxon>Fungi incertae sedis</taxon>
        <taxon>Mucoromycota</taxon>
        <taxon>Mortierellomycotina</taxon>
        <taxon>Mortierellomycetes</taxon>
        <taxon>Mortierellales</taxon>
        <taxon>Mortierellaceae</taxon>
        <taxon>Lunasporangiospora</taxon>
    </lineage>
</organism>
<dbReference type="InterPro" id="IPR018866">
    <property type="entry name" value="Znf-4CXXC_R1"/>
</dbReference>
<dbReference type="PROSITE" id="PS50089">
    <property type="entry name" value="ZF_RING_2"/>
    <property type="match status" value="1"/>
</dbReference>
<dbReference type="SUPFAM" id="SSF57850">
    <property type="entry name" value="RING/U-box"/>
    <property type="match status" value="2"/>
</dbReference>
<dbReference type="GO" id="GO:0008270">
    <property type="term" value="F:zinc ion binding"/>
    <property type="evidence" value="ECO:0007669"/>
    <property type="project" value="UniProtKB-KW"/>
</dbReference>
<comment type="caution">
    <text evidence="12">The sequence shown here is derived from an EMBL/GenBank/DDBJ whole genome shotgun (WGS) entry which is preliminary data.</text>
</comment>
<evidence type="ECO:0000256" key="6">
    <source>
        <dbReference type="ARBA" id="ARBA00023163"/>
    </source>
</evidence>
<feature type="compositionally biased region" description="Basic and acidic residues" evidence="9">
    <location>
        <begin position="575"/>
        <end position="595"/>
    </location>
</feature>
<dbReference type="Proteomes" id="UP000780801">
    <property type="component" value="Unassembled WGS sequence"/>
</dbReference>
<evidence type="ECO:0000256" key="3">
    <source>
        <dbReference type="ARBA" id="ARBA00022771"/>
    </source>
</evidence>
<dbReference type="SMART" id="SM00558">
    <property type="entry name" value="JmjC"/>
    <property type="match status" value="1"/>
</dbReference>
<feature type="non-terminal residue" evidence="12">
    <location>
        <position position="1"/>
    </location>
</feature>
<dbReference type="Gene3D" id="2.60.120.650">
    <property type="entry name" value="Cupin"/>
    <property type="match status" value="1"/>
</dbReference>
<evidence type="ECO:0000256" key="7">
    <source>
        <dbReference type="ARBA" id="ARBA00023242"/>
    </source>
</evidence>
<feature type="compositionally biased region" description="Low complexity" evidence="9">
    <location>
        <begin position="1210"/>
        <end position="1224"/>
    </location>
</feature>
<keyword evidence="4" id="KW-0862">Zinc</keyword>
<feature type="region of interest" description="Disordered" evidence="9">
    <location>
        <begin position="568"/>
        <end position="656"/>
    </location>
</feature>
<dbReference type="InterPro" id="IPR017907">
    <property type="entry name" value="Znf_RING_CS"/>
</dbReference>
<proteinExistence type="predicted"/>
<protein>
    <recommendedName>
        <fullName evidence="14">JmjC domain-containing protein</fullName>
    </recommendedName>
</protein>
<reference evidence="12" key="1">
    <citation type="journal article" date="2020" name="Fungal Divers.">
        <title>Resolving the Mortierellaceae phylogeny through synthesis of multi-gene phylogenetics and phylogenomics.</title>
        <authorList>
            <person name="Vandepol N."/>
            <person name="Liber J."/>
            <person name="Desiro A."/>
            <person name="Na H."/>
            <person name="Kennedy M."/>
            <person name="Barry K."/>
            <person name="Grigoriev I.V."/>
            <person name="Miller A.N."/>
            <person name="O'Donnell K."/>
            <person name="Stajich J.E."/>
            <person name="Bonito G."/>
        </authorList>
    </citation>
    <scope>NUCLEOTIDE SEQUENCE</scope>
    <source>
        <strain evidence="12">KOD1015</strain>
    </source>
</reference>
<feature type="compositionally biased region" description="Basic and acidic residues" evidence="9">
    <location>
        <begin position="647"/>
        <end position="656"/>
    </location>
</feature>
<evidence type="ECO:0000256" key="5">
    <source>
        <dbReference type="ARBA" id="ARBA00023015"/>
    </source>
</evidence>
<keyword evidence="3 8" id="KW-0863">Zinc-finger</keyword>
<dbReference type="PROSITE" id="PS00518">
    <property type="entry name" value="ZF_RING_1"/>
    <property type="match status" value="1"/>
</dbReference>
<feature type="compositionally biased region" description="Polar residues" evidence="9">
    <location>
        <begin position="742"/>
        <end position="751"/>
    </location>
</feature>
<evidence type="ECO:0000256" key="9">
    <source>
        <dbReference type="SAM" id="MobiDB-lite"/>
    </source>
</evidence>
<accession>A0A9P6FUH7</accession>
<feature type="domain" description="RING-type" evidence="10">
    <location>
        <begin position="486"/>
        <end position="537"/>
    </location>
</feature>
<gene>
    <name evidence="12" type="ORF">BGW38_000979</name>
</gene>
<evidence type="ECO:0000256" key="1">
    <source>
        <dbReference type="ARBA" id="ARBA00004123"/>
    </source>
</evidence>
<feature type="domain" description="JmjC" evidence="11">
    <location>
        <begin position="116"/>
        <end position="280"/>
    </location>
</feature>
<dbReference type="EMBL" id="JAABOA010001299">
    <property type="protein sequence ID" value="KAF9581848.1"/>
    <property type="molecule type" value="Genomic_DNA"/>
</dbReference>
<feature type="region of interest" description="Disordered" evidence="9">
    <location>
        <begin position="872"/>
        <end position="991"/>
    </location>
</feature>
<comment type="subcellular location">
    <subcellularLocation>
        <location evidence="1">Nucleus</location>
    </subcellularLocation>
</comment>
<feature type="compositionally biased region" description="Polar residues" evidence="9">
    <location>
        <begin position="1014"/>
        <end position="1041"/>
    </location>
</feature>
<dbReference type="SMART" id="SM00184">
    <property type="entry name" value="RING"/>
    <property type="match status" value="1"/>
</dbReference>
<dbReference type="Pfam" id="PF10497">
    <property type="entry name" value="zf-4CXXC_R1"/>
    <property type="match status" value="1"/>
</dbReference>
<dbReference type="OrthoDB" id="298344at2759"/>
<keyword evidence="2" id="KW-0479">Metal-binding</keyword>
<feature type="compositionally biased region" description="Basic and acidic residues" evidence="9">
    <location>
        <begin position="1252"/>
        <end position="1263"/>
    </location>
</feature>
<feature type="compositionally biased region" description="Polar residues" evidence="9">
    <location>
        <begin position="1051"/>
        <end position="1067"/>
    </location>
</feature>
<feature type="compositionally biased region" description="Polar residues" evidence="9">
    <location>
        <begin position="973"/>
        <end position="986"/>
    </location>
</feature>
<feature type="region of interest" description="Disordered" evidence="9">
    <location>
        <begin position="1201"/>
        <end position="1290"/>
    </location>
</feature>
<evidence type="ECO:0000313" key="13">
    <source>
        <dbReference type="Proteomes" id="UP000780801"/>
    </source>
</evidence>
<evidence type="ECO:0000256" key="2">
    <source>
        <dbReference type="ARBA" id="ARBA00022723"/>
    </source>
</evidence>
<feature type="compositionally biased region" description="Polar residues" evidence="9">
    <location>
        <begin position="810"/>
        <end position="823"/>
    </location>
</feature>
<feature type="compositionally biased region" description="Polar residues" evidence="9">
    <location>
        <begin position="920"/>
        <end position="934"/>
    </location>
</feature>
<sequence length="1290" mass="144088">MMQAICSSSGEFQSHVDGDQISFERILARGLPFTPAQRISITDDVELRQEVERICVEQGRPLVIEGFHQLPQWKQDLFSFSFLKKTHGNDGIVCRDLRSAEDVLISMSDYIKEVHPAALDECILISVDIQYVITGADLGNVKAHLAAENLLVYIGQGGTWTPAHLDQCGAIGHNIMPWADDDSSSIWFLVATGDKAKAEALWKSFGHPLEYEGYFASVEELACADFPIYVIEQKIGDFVLVPSQSYHQVFNLGRASIKIAWNRLTSQSLKASVDYVLPRYREIGRPEGYRISLVIKSNIEAFRVILQKQSSDLTLPVDDFIESFNILIGLFRTIIEEEWVDMGIMDYADTSTFKRPKRLANMSPATCDYCRSDIWNRQYQCTLCKNEDGDSYDICTRCVSLGRGCVHRATRSLEFIENFSMKSCVELHNDAIDAWNNSTVLQGHSGYSRIDNPWIKGFAPLGDKGFSFASLAFKRKHSKKRRRRACHICKQRSMNLMSVICLECQHHFCESCLLQQYDQRWDEIETKREGWTCPMCKDRPHLNDCGDLEGQRLPSPCSKSDREALLVFTNPDEDERNRGGISDEIRKDFIDEEQPRPLPEPKQGSCDESKMEIENDGDSRGDMETSHNKKSTTRLDSKMLPPGQEQEPDHDVSEMDTREFQLPTDLGGMDVFAPEFKEMLDFLHNSKFQKTLEALEQSSGQASFRTKIYKTDRILGTVGGDVQKIFRNEVLERVLDARKDNQGSGSSSTLATPFASIPGSSTHSRSASKGQLARGEAPKTIKKITLTSAQFSSSQAATSSNATAPRRLSSETPTWKSLSQTQPRYDFRHGSEDPDPAPSTAKDALSQEKPLIRRKTKRKIILSDEESIEIEEHYQKTSKRPRRIPEMAVEKQSEKKCLGRRPSLGSTYGDHRSSPPPRMNGTSSQDGMSQSSFMSRYEFRGNHSEKPFLPPIPRRARGRPRKLTEEMPLSNLMEDTSGQTVGQEDSQGQRDVPKCAQADVPEVDMVFVQTVPSDEVNQSQDMDQVSTQMSIDSSAGSSRNDNVIDYDHPDISNSLIYNGPTESNDAIDNSGGSGNGSQDYSKALETQGETPRRRLRIERTRYIEISIGSMLSKTEEPEVAKPVHSEVPSVDQEGRSRDLIMDTSQKTAAQETIDQEITGQKNTSQEIASQEIASQVIGVQGSVGQEGTSQGITTQEITYQSVSEQGLAGNNPSISSTESNSSEGSMRETISSVSIGDNDAVQDKTAVMDEPGIPRDEVMEKGMRLPTMGRRPSSSKTSGDVSTTRTTSIR</sequence>
<feature type="compositionally biased region" description="Polar residues" evidence="9">
    <location>
        <begin position="758"/>
        <end position="769"/>
    </location>
</feature>
<evidence type="ECO:0000259" key="10">
    <source>
        <dbReference type="PROSITE" id="PS50089"/>
    </source>
</evidence>
<dbReference type="Pfam" id="PF02373">
    <property type="entry name" value="JmjC"/>
    <property type="match status" value="1"/>
</dbReference>
<keyword evidence="5" id="KW-0805">Transcription regulation</keyword>
<feature type="compositionally biased region" description="Polar residues" evidence="9">
    <location>
        <begin position="1272"/>
        <end position="1290"/>
    </location>
</feature>